<dbReference type="InterPro" id="IPR002105">
    <property type="entry name" value="Dockerin_1_rpt"/>
</dbReference>
<dbReference type="PROSITE" id="PS00018">
    <property type="entry name" value="EF_HAND_1"/>
    <property type="match status" value="2"/>
</dbReference>
<organism evidence="1 2">
    <name type="scientific">Lacipirellula parvula</name>
    <dbReference type="NCBI Taxonomy" id="2650471"/>
    <lineage>
        <taxon>Bacteria</taxon>
        <taxon>Pseudomonadati</taxon>
        <taxon>Planctomycetota</taxon>
        <taxon>Planctomycetia</taxon>
        <taxon>Pirellulales</taxon>
        <taxon>Lacipirellulaceae</taxon>
        <taxon>Lacipirellula</taxon>
    </lineage>
</organism>
<dbReference type="GO" id="GO:0000272">
    <property type="term" value="P:polysaccharide catabolic process"/>
    <property type="evidence" value="ECO:0007669"/>
    <property type="project" value="InterPro"/>
</dbReference>
<reference evidence="2" key="1">
    <citation type="submission" date="2019-10" db="EMBL/GenBank/DDBJ databases">
        <title>Lacipirellula parvula gen. nov., sp. nov., representing a lineage of planctomycetes widespread in freshwater anoxic habitats, and description of the family Lacipirellulaceae.</title>
        <authorList>
            <person name="Dedysh S.N."/>
            <person name="Kulichevskaya I.S."/>
            <person name="Beletsky A.V."/>
            <person name="Rakitin A.L."/>
            <person name="Mardanov A.V."/>
            <person name="Ivanova A.A."/>
            <person name="Saltykova V.X."/>
            <person name="Rijpstra W.I.C."/>
            <person name="Sinninghe Damste J.S."/>
            <person name="Ravin N.V."/>
        </authorList>
    </citation>
    <scope>NUCLEOTIDE SEQUENCE [LARGE SCALE GENOMIC DNA]</scope>
    <source>
        <strain evidence="2">PX69</strain>
    </source>
</reference>
<sequence>MFYEVTPTKVTFACVAVATTLFGIAPVCLGQTLYTESFDSPLPSGAWSINAGGGTDKHADFFFDYSAVGIPVAPNSTGGTTRGMKLQANLTSGVAGGINVSPVGKSFTGDYALRFDLWSNFIGAEVGAATSANTDGIWEGGASSTKLSNYGILSSGVGDNYQTATRAGVAEALYFSNTGDGQAGFDYRIQGPGADADHGPSGFRATVEVSSATPANNYDPVLDAGVNFADIYPEGHPDAGLSNRGVFLDPDVPLDLNDSNVTDGFLYQSAFPSVAAPGQAALFPATQFDTTMPGAMGMHWREVEIKKVGNLVTWSVLNAGANSNQTFVLATVDLALLKVPATSGTNIMFGESDPSANIGSDPDFAALQFTLIDNVRVVRVAAPADSDFNDDGIVNGADFLIWQRNFGGAGTPTTGDANSDGIVDAGDLSLWKSHFGGAPSLQVATVVPEPACLFLALSGAAIFAFRKSAA</sequence>
<dbReference type="AlphaFoldDB" id="A0A5K7X899"/>
<evidence type="ECO:0000313" key="1">
    <source>
        <dbReference type="EMBL" id="BBO32778.1"/>
    </source>
</evidence>
<dbReference type="RefSeq" id="WP_152098689.1">
    <property type="nucleotide sequence ID" value="NZ_AP021861.1"/>
</dbReference>
<dbReference type="KEGG" id="lpav:PLANPX_2390"/>
<proteinExistence type="predicted"/>
<dbReference type="SUPFAM" id="SSF63446">
    <property type="entry name" value="Type I dockerin domain"/>
    <property type="match status" value="1"/>
</dbReference>
<dbReference type="GO" id="GO:0004553">
    <property type="term" value="F:hydrolase activity, hydrolyzing O-glycosyl compounds"/>
    <property type="evidence" value="ECO:0007669"/>
    <property type="project" value="InterPro"/>
</dbReference>
<name>A0A5K7X899_9BACT</name>
<dbReference type="EMBL" id="AP021861">
    <property type="protein sequence ID" value="BBO32778.1"/>
    <property type="molecule type" value="Genomic_DNA"/>
</dbReference>
<dbReference type="Gene3D" id="1.10.1330.10">
    <property type="entry name" value="Dockerin domain"/>
    <property type="match status" value="1"/>
</dbReference>
<dbReference type="InterPro" id="IPR018247">
    <property type="entry name" value="EF_Hand_1_Ca_BS"/>
</dbReference>
<dbReference type="InterPro" id="IPR036439">
    <property type="entry name" value="Dockerin_dom_sf"/>
</dbReference>
<dbReference type="Proteomes" id="UP000326837">
    <property type="component" value="Chromosome"/>
</dbReference>
<accession>A0A5K7X899</accession>
<protein>
    <recommendedName>
        <fullName evidence="3">Dockerin domain-containing protein</fullName>
    </recommendedName>
</protein>
<gene>
    <name evidence="1" type="ORF">PLANPX_2390</name>
</gene>
<evidence type="ECO:0008006" key="3">
    <source>
        <dbReference type="Google" id="ProtNLM"/>
    </source>
</evidence>
<evidence type="ECO:0000313" key="2">
    <source>
        <dbReference type="Proteomes" id="UP000326837"/>
    </source>
</evidence>
<keyword evidence="2" id="KW-1185">Reference proteome</keyword>
<dbReference type="Pfam" id="PF00404">
    <property type="entry name" value="Dockerin_1"/>
    <property type="match status" value="1"/>
</dbReference>